<gene>
    <name evidence="2" type="ORF">LOD99_15780</name>
</gene>
<evidence type="ECO:0000313" key="3">
    <source>
        <dbReference type="Proteomes" id="UP001165289"/>
    </source>
</evidence>
<sequence length="149" mass="16928">MAQISRQTSITVASPTQNSGTTHVSIAIPPESGTTPDGKQVIKEKGLYEKVNDKVDWVFYPVDKSMEKMRTALNISRFFTKALALKRFRTKKGKIRVRVGFYKSTDNQDRVEELPEEEQREMSNTRAGLELFTACLEFSIPLIELLQSI</sequence>
<protein>
    <submittedName>
        <fullName evidence="2">Uncharacterized protein</fullName>
    </submittedName>
</protein>
<feature type="compositionally biased region" description="Polar residues" evidence="1">
    <location>
        <begin position="1"/>
        <end position="24"/>
    </location>
</feature>
<feature type="region of interest" description="Disordered" evidence="1">
    <location>
        <begin position="1"/>
        <end position="39"/>
    </location>
</feature>
<dbReference type="EMBL" id="JAKMXF010000110">
    <property type="protein sequence ID" value="KAI6658067.1"/>
    <property type="molecule type" value="Genomic_DNA"/>
</dbReference>
<reference evidence="2 3" key="1">
    <citation type="journal article" date="2023" name="BMC Biol.">
        <title>The compact genome of the sponge Oopsacas minuta (Hexactinellida) is lacking key metazoan core genes.</title>
        <authorList>
            <person name="Santini S."/>
            <person name="Schenkelaars Q."/>
            <person name="Jourda C."/>
            <person name="Duchesne M."/>
            <person name="Belahbib H."/>
            <person name="Rocher C."/>
            <person name="Selva M."/>
            <person name="Riesgo A."/>
            <person name="Vervoort M."/>
            <person name="Leys S.P."/>
            <person name="Kodjabachian L."/>
            <person name="Le Bivic A."/>
            <person name="Borchiellini C."/>
            <person name="Claverie J.M."/>
            <person name="Renard E."/>
        </authorList>
    </citation>
    <scope>NUCLEOTIDE SEQUENCE [LARGE SCALE GENOMIC DNA]</scope>
    <source>
        <strain evidence="2">SPO-2</strain>
    </source>
</reference>
<evidence type="ECO:0000256" key="1">
    <source>
        <dbReference type="SAM" id="MobiDB-lite"/>
    </source>
</evidence>
<accession>A0AAV7K9Y6</accession>
<comment type="caution">
    <text evidence="2">The sequence shown here is derived from an EMBL/GenBank/DDBJ whole genome shotgun (WGS) entry which is preliminary data.</text>
</comment>
<dbReference type="AlphaFoldDB" id="A0AAV7K9Y6"/>
<keyword evidence="3" id="KW-1185">Reference proteome</keyword>
<organism evidence="2 3">
    <name type="scientific">Oopsacas minuta</name>
    <dbReference type="NCBI Taxonomy" id="111878"/>
    <lineage>
        <taxon>Eukaryota</taxon>
        <taxon>Metazoa</taxon>
        <taxon>Porifera</taxon>
        <taxon>Hexactinellida</taxon>
        <taxon>Hexasterophora</taxon>
        <taxon>Lyssacinosida</taxon>
        <taxon>Leucopsacidae</taxon>
        <taxon>Oopsacas</taxon>
    </lineage>
</organism>
<dbReference type="Proteomes" id="UP001165289">
    <property type="component" value="Unassembled WGS sequence"/>
</dbReference>
<evidence type="ECO:0000313" key="2">
    <source>
        <dbReference type="EMBL" id="KAI6658067.1"/>
    </source>
</evidence>
<name>A0AAV7K9Y6_9METZ</name>
<proteinExistence type="predicted"/>